<evidence type="ECO:0000256" key="3">
    <source>
        <dbReference type="ARBA" id="ARBA00022452"/>
    </source>
</evidence>
<evidence type="ECO:0000313" key="12">
    <source>
        <dbReference type="EMBL" id="PGH56913.1"/>
    </source>
</evidence>
<evidence type="ECO:0000256" key="7">
    <source>
        <dbReference type="ARBA" id="ARBA00023237"/>
    </source>
</evidence>
<dbReference type="InterPro" id="IPR039426">
    <property type="entry name" value="TonB-dep_rcpt-like"/>
</dbReference>
<evidence type="ECO:0000256" key="2">
    <source>
        <dbReference type="ARBA" id="ARBA00022448"/>
    </source>
</evidence>
<dbReference type="InterPro" id="IPR012910">
    <property type="entry name" value="Plug_dom"/>
</dbReference>
<sequence length="647" mass="70126">MPWAVLRRESRCKRTGGAVGPARRLGALLTLSLVLSPYAAPAQTVEDLSTLSLEELGTIKVTSISKRPERLSDAAAAVYVITAEDIRRSGATSLPEALRLAPNLEVARLNAAGYTVSARGFNSPEAANKLQVMVDGRSVYSPVASTVFWEAINVPLPEIERIEVVSGPGGTLWGANAVNGVVNVITRPAADSQGGFAEIGAGSGERNGTLRYGIKAADGGLALRGYLTGFDRRSSFAAVPGDVTTDAFDGSQAGFRLDGTAADGAASYTLQGDLFHNHTEWLDTSLHGGNLLGRWTHRLGDGSSVQLQAYYDQQTRDYAVATDRLETVDVQAQHNVALGSRHQLVWGAQYRVWQSAFRSRVSLGFPEDDATISLGSLFAQDEVTLAPKLKLTVGMKAEYNSYSGFDILPNLRLAWRLSDDHMLWTAVSRSVRTPSRVDRELSGAGVLAPSPDFQSERLVAYEVGYRGRPVANSRVSLSAFYNVYDDLRTTSLTDGGLPIMLRNDMEGNTYGIEGWGSYGLTGWWTLHAGANWLHKSLRLKPGATDLSHFQAAGQDPAYQVQLKSQMNLTPEVEFDATLRRVGRVAVSNVPAYTEADLHLGWHVTPALELSLFGQNLLHARHLEAYDPSSTTPRAIGRSVYARMRVGF</sequence>
<evidence type="ECO:0000256" key="4">
    <source>
        <dbReference type="ARBA" id="ARBA00022692"/>
    </source>
</evidence>
<keyword evidence="7 8" id="KW-0998">Cell outer membrane</keyword>
<dbReference type="GO" id="GO:0044718">
    <property type="term" value="P:siderophore transmembrane transport"/>
    <property type="evidence" value="ECO:0007669"/>
    <property type="project" value="TreeGrafter"/>
</dbReference>
<dbReference type="Pfam" id="PF00593">
    <property type="entry name" value="TonB_dep_Rec_b-barrel"/>
    <property type="match status" value="1"/>
</dbReference>
<dbReference type="GO" id="GO:0009279">
    <property type="term" value="C:cell outer membrane"/>
    <property type="evidence" value="ECO:0007669"/>
    <property type="project" value="UniProtKB-SubCell"/>
</dbReference>
<dbReference type="AlphaFoldDB" id="A0A2B8BH96"/>
<comment type="subcellular location">
    <subcellularLocation>
        <location evidence="1 8">Cell outer membrane</location>
        <topology evidence="1 8">Multi-pass membrane protein</topology>
    </subcellularLocation>
</comment>
<dbReference type="PROSITE" id="PS52016">
    <property type="entry name" value="TONB_DEPENDENT_REC_3"/>
    <property type="match status" value="1"/>
</dbReference>
<feature type="domain" description="TonB-dependent receptor-like beta-barrel" evidence="10">
    <location>
        <begin position="221"/>
        <end position="616"/>
    </location>
</feature>
<dbReference type="InterPro" id="IPR037066">
    <property type="entry name" value="Plug_dom_sf"/>
</dbReference>
<feature type="domain" description="TonB-dependent receptor plug" evidence="11">
    <location>
        <begin position="71"/>
        <end position="181"/>
    </location>
</feature>
<keyword evidence="13" id="KW-1185">Reference proteome</keyword>
<evidence type="ECO:0000256" key="5">
    <source>
        <dbReference type="ARBA" id="ARBA00023077"/>
    </source>
</evidence>
<dbReference type="RefSeq" id="WP_098736364.1">
    <property type="nucleotide sequence ID" value="NZ_PDKW01000040.1"/>
</dbReference>
<evidence type="ECO:0000256" key="8">
    <source>
        <dbReference type="PROSITE-ProRule" id="PRU01360"/>
    </source>
</evidence>
<gene>
    <name evidence="12" type="ORF">CRT60_10390</name>
</gene>
<evidence type="ECO:0000259" key="10">
    <source>
        <dbReference type="Pfam" id="PF00593"/>
    </source>
</evidence>
<dbReference type="PANTHER" id="PTHR30069">
    <property type="entry name" value="TONB-DEPENDENT OUTER MEMBRANE RECEPTOR"/>
    <property type="match status" value="1"/>
</dbReference>
<proteinExistence type="inferred from homology"/>
<evidence type="ECO:0000256" key="1">
    <source>
        <dbReference type="ARBA" id="ARBA00004571"/>
    </source>
</evidence>
<protein>
    <submittedName>
        <fullName evidence="12">TonB-dependent receptor</fullName>
    </submittedName>
</protein>
<evidence type="ECO:0000256" key="9">
    <source>
        <dbReference type="RuleBase" id="RU003357"/>
    </source>
</evidence>
<keyword evidence="4 8" id="KW-0812">Transmembrane</keyword>
<comment type="similarity">
    <text evidence="8 9">Belongs to the TonB-dependent receptor family.</text>
</comment>
<dbReference type="SUPFAM" id="SSF56935">
    <property type="entry name" value="Porins"/>
    <property type="match status" value="1"/>
</dbReference>
<keyword evidence="2 8" id="KW-0813">Transport</keyword>
<comment type="caution">
    <text evidence="12">The sequence shown here is derived from an EMBL/GenBank/DDBJ whole genome shotgun (WGS) entry which is preliminary data.</text>
</comment>
<evidence type="ECO:0000313" key="13">
    <source>
        <dbReference type="Proteomes" id="UP000225379"/>
    </source>
</evidence>
<reference evidence="13" key="1">
    <citation type="submission" date="2017-10" db="EMBL/GenBank/DDBJ databases">
        <authorList>
            <person name="Kravchenko I.K."/>
            <person name="Grouzdev D.S."/>
        </authorList>
    </citation>
    <scope>NUCLEOTIDE SEQUENCE [LARGE SCALE GENOMIC DNA]</scope>
    <source>
        <strain evidence="13">B2</strain>
    </source>
</reference>
<keyword evidence="5 9" id="KW-0798">TonB box</keyword>
<dbReference type="Proteomes" id="UP000225379">
    <property type="component" value="Unassembled WGS sequence"/>
</dbReference>
<dbReference type="Gene3D" id="2.40.170.20">
    <property type="entry name" value="TonB-dependent receptor, beta-barrel domain"/>
    <property type="match status" value="1"/>
</dbReference>
<dbReference type="InterPro" id="IPR036942">
    <property type="entry name" value="Beta-barrel_TonB_sf"/>
</dbReference>
<name>A0A2B8BH96_9PROT</name>
<evidence type="ECO:0000259" key="11">
    <source>
        <dbReference type="Pfam" id="PF07715"/>
    </source>
</evidence>
<dbReference type="PANTHER" id="PTHR30069:SF37">
    <property type="entry name" value="FERRIC VIBRIOBACTIN RECEPTOR VIUA"/>
    <property type="match status" value="1"/>
</dbReference>
<dbReference type="InterPro" id="IPR000531">
    <property type="entry name" value="Beta-barrel_TonB"/>
</dbReference>
<organism evidence="12 13">
    <name type="scientific">Azospirillum palustre</name>
    <dbReference type="NCBI Taxonomy" id="2044885"/>
    <lineage>
        <taxon>Bacteria</taxon>
        <taxon>Pseudomonadati</taxon>
        <taxon>Pseudomonadota</taxon>
        <taxon>Alphaproteobacteria</taxon>
        <taxon>Rhodospirillales</taxon>
        <taxon>Azospirillaceae</taxon>
        <taxon>Azospirillum</taxon>
    </lineage>
</organism>
<dbReference type="EMBL" id="PDKW01000040">
    <property type="protein sequence ID" value="PGH56913.1"/>
    <property type="molecule type" value="Genomic_DNA"/>
</dbReference>
<dbReference type="OrthoDB" id="7277632at2"/>
<evidence type="ECO:0000256" key="6">
    <source>
        <dbReference type="ARBA" id="ARBA00023136"/>
    </source>
</evidence>
<dbReference type="Pfam" id="PF07715">
    <property type="entry name" value="Plug"/>
    <property type="match status" value="1"/>
</dbReference>
<keyword evidence="3 8" id="KW-1134">Transmembrane beta strand</keyword>
<accession>A0A2B8BH96</accession>
<dbReference type="GO" id="GO:0015344">
    <property type="term" value="F:siderophore uptake transmembrane transporter activity"/>
    <property type="evidence" value="ECO:0007669"/>
    <property type="project" value="TreeGrafter"/>
</dbReference>
<keyword evidence="12" id="KW-0675">Receptor</keyword>
<keyword evidence="6 8" id="KW-0472">Membrane</keyword>
<dbReference type="Gene3D" id="2.170.130.10">
    <property type="entry name" value="TonB-dependent receptor, plug domain"/>
    <property type="match status" value="1"/>
</dbReference>